<evidence type="ECO:0008006" key="4">
    <source>
        <dbReference type="Google" id="ProtNLM"/>
    </source>
</evidence>
<comment type="caution">
    <text evidence="2">The sequence shown here is derived from an EMBL/GenBank/DDBJ whole genome shotgun (WGS) entry which is preliminary data.</text>
</comment>
<sequence>MAMSTWRSTLRRLQRPGIAVVSTIAAVAMVACVIVVLTIGRSHDSPRAPGDLRSYSAPPQPMWTMSPAQAAGVDPAQWSPAPQVVGVHGDRWLLTSRGGDGSRVTEVRAETGTPIWSGGLDVGLGMCAFDDAGHLGCVRRPLTATTASFGLLDDSGRFHRSADVEDTAGMVGVTDGFVLMSKVGHRVTGVGTDGSTTFSTTLTSPATLRWSDATLTAARADGGASILDAATGEQRYSCTSCTLTTYPSGVAAEIDSPDGDASSSVTLLDTAGHITATETDTALVAGPSPLPVLTGAGPTTVFADHGTYEARDLTPGSARRWRSDSTDNSKSGAQACGSMFFLPKIDRSRQILDLGSDDTVGTLAQASVNRPDTDLDQLTCLGSHGHTAIFTDTDTITAVDVARGRVSWQLPFNGTVEVVDGYLVLRQGTELSVLQPN</sequence>
<keyword evidence="1" id="KW-0472">Membrane</keyword>
<gene>
    <name evidence="2" type="ORF">GCM10011489_06600</name>
</gene>
<accession>A0A916WQW4</accession>
<protein>
    <recommendedName>
        <fullName evidence="4">PQQ-like domain-containing protein</fullName>
    </recommendedName>
</protein>
<evidence type="ECO:0000256" key="1">
    <source>
        <dbReference type="SAM" id="Phobius"/>
    </source>
</evidence>
<feature type="transmembrane region" description="Helical" evidence="1">
    <location>
        <begin position="20"/>
        <end position="40"/>
    </location>
</feature>
<keyword evidence="1" id="KW-1133">Transmembrane helix</keyword>
<dbReference type="AlphaFoldDB" id="A0A916WQW4"/>
<evidence type="ECO:0000313" key="2">
    <source>
        <dbReference type="EMBL" id="GGB21126.1"/>
    </source>
</evidence>
<dbReference type="PROSITE" id="PS51257">
    <property type="entry name" value="PROKAR_LIPOPROTEIN"/>
    <property type="match status" value="1"/>
</dbReference>
<reference evidence="2" key="2">
    <citation type="submission" date="2020-09" db="EMBL/GenBank/DDBJ databases">
        <authorList>
            <person name="Sun Q."/>
            <person name="Zhou Y."/>
        </authorList>
    </citation>
    <scope>NUCLEOTIDE SEQUENCE</scope>
    <source>
        <strain evidence="2">CGMCC 1.12827</strain>
    </source>
</reference>
<dbReference type="Proteomes" id="UP000621454">
    <property type="component" value="Unassembled WGS sequence"/>
</dbReference>
<proteinExistence type="predicted"/>
<reference evidence="2" key="1">
    <citation type="journal article" date="2014" name="Int. J. Syst. Evol. Microbiol.">
        <title>Complete genome sequence of Corynebacterium casei LMG S-19264T (=DSM 44701T), isolated from a smear-ripened cheese.</title>
        <authorList>
            <consortium name="US DOE Joint Genome Institute (JGI-PGF)"/>
            <person name="Walter F."/>
            <person name="Albersmeier A."/>
            <person name="Kalinowski J."/>
            <person name="Ruckert C."/>
        </authorList>
    </citation>
    <scope>NUCLEOTIDE SEQUENCE</scope>
    <source>
        <strain evidence="2">CGMCC 1.12827</strain>
    </source>
</reference>
<name>A0A916WQW4_9ACTN</name>
<dbReference type="EMBL" id="BMGC01000003">
    <property type="protein sequence ID" value="GGB21126.1"/>
    <property type="molecule type" value="Genomic_DNA"/>
</dbReference>
<keyword evidence="1" id="KW-0812">Transmembrane</keyword>
<keyword evidence="3" id="KW-1185">Reference proteome</keyword>
<organism evidence="2 3">
    <name type="scientific">Gordonia jinhuaensis</name>
    <dbReference type="NCBI Taxonomy" id="1517702"/>
    <lineage>
        <taxon>Bacteria</taxon>
        <taxon>Bacillati</taxon>
        <taxon>Actinomycetota</taxon>
        <taxon>Actinomycetes</taxon>
        <taxon>Mycobacteriales</taxon>
        <taxon>Gordoniaceae</taxon>
        <taxon>Gordonia</taxon>
    </lineage>
</organism>
<evidence type="ECO:0000313" key="3">
    <source>
        <dbReference type="Proteomes" id="UP000621454"/>
    </source>
</evidence>